<organism evidence="1 2">
    <name type="scientific">Ancylostoma ceylanicum</name>
    <dbReference type="NCBI Taxonomy" id="53326"/>
    <lineage>
        <taxon>Eukaryota</taxon>
        <taxon>Metazoa</taxon>
        <taxon>Ecdysozoa</taxon>
        <taxon>Nematoda</taxon>
        <taxon>Chromadorea</taxon>
        <taxon>Rhabditida</taxon>
        <taxon>Rhabditina</taxon>
        <taxon>Rhabditomorpha</taxon>
        <taxon>Strongyloidea</taxon>
        <taxon>Ancylostomatidae</taxon>
        <taxon>Ancylostomatinae</taxon>
        <taxon>Ancylostoma</taxon>
    </lineage>
</organism>
<dbReference type="EMBL" id="JARK01001401">
    <property type="protein sequence ID" value="EYC08610.1"/>
    <property type="molecule type" value="Genomic_DNA"/>
</dbReference>
<keyword evidence="2" id="KW-1185">Reference proteome</keyword>
<protein>
    <submittedName>
        <fullName evidence="1">Uncharacterized protein</fullName>
    </submittedName>
</protein>
<gene>
    <name evidence="1" type="primary">Acey_s0065.g3644</name>
    <name evidence="1" type="ORF">Y032_0065g3644</name>
</gene>
<evidence type="ECO:0000313" key="2">
    <source>
        <dbReference type="Proteomes" id="UP000024635"/>
    </source>
</evidence>
<name>A0A016U0K8_9BILA</name>
<reference evidence="2" key="1">
    <citation type="journal article" date="2015" name="Nat. Genet.">
        <title>The genome and transcriptome of the zoonotic hookworm Ancylostoma ceylanicum identify infection-specific gene families.</title>
        <authorList>
            <person name="Schwarz E.M."/>
            <person name="Hu Y."/>
            <person name="Antoshechkin I."/>
            <person name="Miller M.M."/>
            <person name="Sternberg P.W."/>
            <person name="Aroian R.V."/>
        </authorList>
    </citation>
    <scope>NUCLEOTIDE SEQUENCE</scope>
    <source>
        <strain evidence="2">HY135</strain>
    </source>
</reference>
<proteinExistence type="predicted"/>
<evidence type="ECO:0000313" key="1">
    <source>
        <dbReference type="EMBL" id="EYC08610.1"/>
    </source>
</evidence>
<comment type="caution">
    <text evidence="1">The sequence shown here is derived from an EMBL/GenBank/DDBJ whole genome shotgun (WGS) entry which is preliminary data.</text>
</comment>
<dbReference type="AlphaFoldDB" id="A0A016U0K8"/>
<sequence>MKGVWNLIPGEGGAARLHDWSIHPISQSQNPSALRVLGCVKSIDRLLLHYIADIILSRSLLWCLPWAT</sequence>
<dbReference type="Proteomes" id="UP000024635">
    <property type="component" value="Unassembled WGS sequence"/>
</dbReference>
<accession>A0A016U0K8</accession>